<name>A0A2G9P2L8_AQUCT</name>
<evidence type="ECO:0000313" key="4">
    <source>
        <dbReference type="Proteomes" id="UP000228934"/>
    </source>
</evidence>
<dbReference type="AlphaFoldDB" id="A0A2G9P2L8"/>
<gene>
    <name evidence="3" type="ORF">AB205_0113720</name>
</gene>
<dbReference type="SUPFAM" id="SSF56436">
    <property type="entry name" value="C-type lectin-like"/>
    <property type="match status" value="1"/>
</dbReference>
<evidence type="ECO:0000256" key="1">
    <source>
        <dbReference type="SAM" id="Phobius"/>
    </source>
</evidence>
<dbReference type="Pfam" id="PF00059">
    <property type="entry name" value="Lectin_C"/>
    <property type="match status" value="1"/>
</dbReference>
<dbReference type="SMART" id="SM00034">
    <property type="entry name" value="CLECT"/>
    <property type="match status" value="1"/>
</dbReference>
<accession>A0A2G9P2L8</accession>
<proteinExistence type="predicted"/>
<dbReference type="PANTHER" id="PTHR15028:SF7">
    <property type="entry name" value="C-TYPE LECTIN DOMAIN FAMILY 4 MEMBER F-LIKE"/>
    <property type="match status" value="1"/>
</dbReference>
<keyword evidence="1" id="KW-0472">Membrane</keyword>
<reference evidence="4" key="1">
    <citation type="journal article" date="2017" name="Nat. Commun.">
        <title>The North American bullfrog draft genome provides insight into hormonal regulation of long noncoding RNA.</title>
        <authorList>
            <person name="Hammond S.A."/>
            <person name="Warren R.L."/>
            <person name="Vandervalk B.P."/>
            <person name="Kucuk E."/>
            <person name="Khan H."/>
            <person name="Gibb E.A."/>
            <person name="Pandoh P."/>
            <person name="Kirk H."/>
            <person name="Zhao Y."/>
            <person name="Jones M."/>
            <person name="Mungall A.J."/>
            <person name="Coope R."/>
            <person name="Pleasance S."/>
            <person name="Moore R.A."/>
            <person name="Holt R.A."/>
            <person name="Round J.M."/>
            <person name="Ohora S."/>
            <person name="Walle B.V."/>
            <person name="Veldhoen N."/>
            <person name="Helbing C.C."/>
            <person name="Birol I."/>
        </authorList>
    </citation>
    <scope>NUCLEOTIDE SEQUENCE [LARGE SCALE GENOMIC DNA]</scope>
</reference>
<dbReference type="InterPro" id="IPR016186">
    <property type="entry name" value="C-type_lectin-like/link_sf"/>
</dbReference>
<keyword evidence="1" id="KW-1133">Transmembrane helix</keyword>
<sequence length="239" mass="26709">MEEDAKSARRSAQRAGYDSKVVVSGSSFTTPIYEHMNRESSVYDDVAPESSSNIPTTFISQHVALTSSRRKHGAHGASSCGCVVPALLMVLLVTCVTLQSVLIFLRVSGREREVRREDSGRSPRCPDLWITIHDKCYFFSENKKIRSLSDKECEKNVSRLAQVKEKTLQRLVNITGKEFWVGLTQYDLYGGVWTGKWPDGSVETLPHPEGTGGCAKLGSHLKVWNCYDELNYICEKNAV</sequence>
<dbReference type="OrthoDB" id="9906043at2759"/>
<feature type="domain" description="C-type lectin" evidence="2">
    <location>
        <begin position="132"/>
        <end position="235"/>
    </location>
</feature>
<organism evidence="3 4">
    <name type="scientific">Aquarana catesbeiana</name>
    <name type="common">American bullfrog</name>
    <name type="synonym">Rana catesbeiana</name>
    <dbReference type="NCBI Taxonomy" id="8400"/>
    <lineage>
        <taxon>Eukaryota</taxon>
        <taxon>Metazoa</taxon>
        <taxon>Chordata</taxon>
        <taxon>Craniata</taxon>
        <taxon>Vertebrata</taxon>
        <taxon>Euteleostomi</taxon>
        <taxon>Amphibia</taxon>
        <taxon>Batrachia</taxon>
        <taxon>Anura</taxon>
        <taxon>Neobatrachia</taxon>
        <taxon>Ranoidea</taxon>
        <taxon>Ranidae</taxon>
        <taxon>Aquarana</taxon>
    </lineage>
</organism>
<keyword evidence="4" id="KW-1185">Reference proteome</keyword>
<dbReference type="InterPro" id="IPR016187">
    <property type="entry name" value="CTDL_fold"/>
</dbReference>
<feature type="transmembrane region" description="Helical" evidence="1">
    <location>
        <begin position="86"/>
        <end position="107"/>
    </location>
</feature>
<dbReference type="PROSITE" id="PS50041">
    <property type="entry name" value="C_TYPE_LECTIN_2"/>
    <property type="match status" value="1"/>
</dbReference>
<dbReference type="Proteomes" id="UP000228934">
    <property type="component" value="Unassembled WGS sequence"/>
</dbReference>
<dbReference type="InterPro" id="IPR039689">
    <property type="entry name" value="CD72"/>
</dbReference>
<evidence type="ECO:0000313" key="3">
    <source>
        <dbReference type="EMBL" id="PIN97554.1"/>
    </source>
</evidence>
<protein>
    <recommendedName>
        <fullName evidence="2">C-type lectin domain-containing protein</fullName>
    </recommendedName>
</protein>
<dbReference type="Gene3D" id="3.10.100.10">
    <property type="entry name" value="Mannose-Binding Protein A, subunit A"/>
    <property type="match status" value="1"/>
</dbReference>
<dbReference type="InterPro" id="IPR001304">
    <property type="entry name" value="C-type_lectin-like"/>
</dbReference>
<dbReference type="GO" id="GO:0005886">
    <property type="term" value="C:plasma membrane"/>
    <property type="evidence" value="ECO:0007669"/>
    <property type="project" value="InterPro"/>
</dbReference>
<dbReference type="PANTHER" id="PTHR15028">
    <property type="entry name" value="CD72-RELATED"/>
    <property type="match status" value="1"/>
</dbReference>
<dbReference type="EMBL" id="KV922837">
    <property type="protein sequence ID" value="PIN97554.1"/>
    <property type="molecule type" value="Genomic_DNA"/>
</dbReference>
<evidence type="ECO:0000259" key="2">
    <source>
        <dbReference type="PROSITE" id="PS50041"/>
    </source>
</evidence>
<keyword evidence="1" id="KW-0812">Transmembrane</keyword>
<dbReference type="GO" id="GO:0004888">
    <property type="term" value="F:transmembrane signaling receptor activity"/>
    <property type="evidence" value="ECO:0007669"/>
    <property type="project" value="InterPro"/>
</dbReference>